<organism evidence="1">
    <name type="scientific">Rhodopseudomonas palustris (strain BisA53)</name>
    <dbReference type="NCBI Taxonomy" id="316055"/>
    <lineage>
        <taxon>Bacteria</taxon>
        <taxon>Pseudomonadati</taxon>
        <taxon>Pseudomonadota</taxon>
        <taxon>Alphaproteobacteria</taxon>
        <taxon>Hyphomicrobiales</taxon>
        <taxon>Nitrobacteraceae</taxon>
        <taxon>Rhodopseudomonas</taxon>
    </lineage>
</organism>
<dbReference type="Pfam" id="PF20339">
    <property type="entry name" value="DUF6634"/>
    <property type="match status" value="1"/>
</dbReference>
<dbReference type="STRING" id="316055.RPE_2434"/>
<dbReference type="eggNOG" id="ENOG5033AVP">
    <property type="taxonomic scope" value="Bacteria"/>
</dbReference>
<sequence>MENAMSYMVTGRIPVPELRSDIERLRRLLEDLERIRRGDHPNPARIARAPVLNNWEMAQRVELCLTGVVNGHPIISDDKESYTSALWVISPELGYARTFSRLYKLGTPFIDPNLH</sequence>
<proteinExistence type="predicted"/>
<reference evidence="1" key="1">
    <citation type="submission" date="2006-09" db="EMBL/GenBank/DDBJ databases">
        <title>Complete sequence of Rhodopseudomonas palustris BisA53.</title>
        <authorList>
            <consortium name="US DOE Joint Genome Institute"/>
            <person name="Copeland A."/>
            <person name="Lucas S."/>
            <person name="Lapidus A."/>
            <person name="Barry K."/>
            <person name="Detter J.C."/>
            <person name="Glavina del Rio T."/>
            <person name="Hammon N."/>
            <person name="Israni S."/>
            <person name="Dalin E."/>
            <person name="Tice H."/>
            <person name="Pitluck S."/>
            <person name="Chain P."/>
            <person name="Malfatti S."/>
            <person name="Shin M."/>
            <person name="Vergez L."/>
            <person name="Schmutz J."/>
            <person name="Larimer F."/>
            <person name="Land M."/>
            <person name="Hauser L."/>
            <person name="Pelletier D.A."/>
            <person name="Kyrpides N."/>
            <person name="Kim E."/>
            <person name="Harwood C.S."/>
            <person name="Oda Y."/>
            <person name="Richardson P."/>
        </authorList>
    </citation>
    <scope>NUCLEOTIDE SEQUENCE [LARGE SCALE GENOMIC DNA]</scope>
    <source>
        <strain evidence="1">BisA53</strain>
    </source>
</reference>
<protein>
    <submittedName>
        <fullName evidence="1">Uncharacterized protein</fullName>
    </submittedName>
</protein>
<accession>Q07NW1</accession>
<dbReference type="AlphaFoldDB" id="Q07NW1"/>
<evidence type="ECO:0000313" key="1">
    <source>
        <dbReference type="EMBL" id="ABJ06373.1"/>
    </source>
</evidence>
<gene>
    <name evidence="1" type="ordered locus">RPE_2434</name>
</gene>
<dbReference type="HOGENOM" id="CLU_144120_0_0_5"/>
<dbReference type="EMBL" id="CP000463">
    <property type="protein sequence ID" value="ABJ06373.1"/>
    <property type="molecule type" value="Genomic_DNA"/>
</dbReference>
<dbReference type="InterPro" id="IPR046574">
    <property type="entry name" value="DUF6634"/>
</dbReference>
<dbReference type="KEGG" id="rpe:RPE_2434"/>
<name>Q07NW1_RHOP5</name>